<organism evidence="3 4">
    <name type="scientific">Grifola frondosa</name>
    <name type="common">Maitake</name>
    <name type="synonym">Polyporus frondosus</name>
    <dbReference type="NCBI Taxonomy" id="5627"/>
    <lineage>
        <taxon>Eukaryota</taxon>
        <taxon>Fungi</taxon>
        <taxon>Dikarya</taxon>
        <taxon>Basidiomycota</taxon>
        <taxon>Agaricomycotina</taxon>
        <taxon>Agaricomycetes</taxon>
        <taxon>Polyporales</taxon>
        <taxon>Grifolaceae</taxon>
        <taxon>Grifola</taxon>
    </lineage>
</organism>
<feature type="region of interest" description="Disordered" evidence="1">
    <location>
        <begin position="206"/>
        <end position="233"/>
    </location>
</feature>
<keyword evidence="4" id="KW-1185">Reference proteome</keyword>
<evidence type="ECO:0000256" key="1">
    <source>
        <dbReference type="SAM" id="MobiDB-lite"/>
    </source>
</evidence>
<dbReference type="Proteomes" id="UP000092993">
    <property type="component" value="Unassembled WGS sequence"/>
</dbReference>
<dbReference type="InterPro" id="IPR040976">
    <property type="entry name" value="Pkinase_fungal"/>
</dbReference>
<protein>
    <recommendedName>
        <fullName evidence="2">Fungal-type protein kinase domain-containing protein</fullName>
    </recommendedName>
</protein>
<dbReference type="Pfam" id="PF17667">
    <property type="entry name" value="Pkinase_fungal"/>
    <property type="match status" value="1"/>
</dbReference>
<reference evidence="3 4" key="1">
    <citation type="submission" date="2016-03" db="EMBL/GenBank/DDBJ databases">
        <title>Whole genome sequencing of Grifola frondosa 9006-11.</title>
        <authorList>
            <person name="Min B."/>
            <person name="Park H."/>
            <person name="Kim J.-G."/>
            <person name="Cho H."/>
            <person name="Oh Y.-L."/>
            <person name="Kong W.-S."/>
            <person name="Choi I.-G."/>
        </authorList>
    </citation>
    <scope>NUCLEOTIDE SEQUENCE [LARGE SCALE GENOMIC DNA]</scope>
    <source>
        <strain evidence="3 4">9006-11</strain>
    </source>
</reference>
<comment type="caution">
    <text evidence="3">The sequence shown here is derived from an EMBL/GenBank/DDBJ whole genome shotgun (WGS) entry which is preliminary data.</text>
</comment>
<accession>A0A1C7MFV3</accession>
<sequence length="366" mass="41844">MRENQPLYLLGLYASRTADDAAAPTQLKGMFRKIPNDEIAAKSKHVRSARQSRIERFALDMCYIIAKPSTTRTASTCAKRIDPQTMSREHRTHIYTVLAMQKFARLIRWDHAGAVVTQKFDYKTHPEILGKLVSPGTTLYRLMDRTAAEKLPESFDYIRAAFHKSLNAEWHRYQLAVEDKEKGTRYFLELRGHRCRERAVRASEGLVAAGRRGDDDDDEQDEKDGHPLRTGGPHLEGDILAYLNNVGVRNVPTVLCHGDVVGEVTTTQDVWKTIPRMPWSTARSRFDPPFKRVHYRLVEKEVGQPLSEFETSLELVKLISDCIVAHEDAMKLARVFHRNVSPGNMTMYPVEETDHEDVTERVWIGS</sequence>
<evidence type="ECO:0000313" key="3">
    <source>
        <dbReference type="EMBL" id="OBZ73894.1"/>
    </source>
</evidence>
<evidence type="ECO:0000259" key="2">
    <source>
        <dbReference type="Pfam" id="PF17667"/>
    </source>
</evidence>
<gene>
    <name evidence="3" type="ORF">A0H81_06306</name>
</gene>
<dbReference type="AlphaFoldDB" id="A0A1C7MFV3"/>
<evidence type="ECO:0000313" key="4">
    <source>
        <dbReference type="Proteomes" id="UP000092993"/>
    </source>
</evidence>
<dbReference type="EMBL" id="LUGG01000006">
    <property type="protein sequence ID" value="OBZ73894.1"/>
    <property type="molecule type" value="Genomic_DNA"/>
</dbReference>
<proteinExistence type="predicted"/>
<name>A0A1C7MFV3_GRIFR</name>
<feature type="domain" description="Fungal-type protein kinase" evidence="2">
    <location>
        <begin position="236"/>
        <end position="353"/>
    </location>
</feature>